<protein>
    <submittedName>
        <fullName evidence="5">Formate--tetrahydrofolate ligase</fullName>
    </submittedName>
</protein>
<evidence type="ECO:0000313" key="5">
    <source>
        <dbReference type="EMBL" id="QEH61458.1"/>
    </source>
</evidence>
<dbReference type="Proteomes" id="UP000323144">
    <property type="component" value="Chromosome"/>
</dbReference>
<dbReference type="Gene3D" id="3.10.410.10">
    <property type="entry name" value="Formyltetrahydrofolate synthetase, domain 3"/>
    <property type="match status" value="1"/>
</dbReference>
<evidence type="ECO:0000256" key="1">
    <source>
        <dbReference type="ARBA" id="ARBA00022563"/>
    </source>
</evidence>
<dbReference type="SUPFAM" id="SSF52540">
    <property type="entry name" value="P-loop containing nucleoside triphosphate hydrolases"/>
    <property type="match status" value="1"/>
</dbReference>
<dbReference type="Gene3D" id="3.30.1510.10">
    <property type="entry name" value="Domain 2, N(10)-formyltetrahydrofolate synthetase"/>
    <property type="match status" value="1"/>
</dbReference>
<sequence>MEKIIEQLEKLNIDKKDYDFFGKSIVKIDYKPYLKEEKKGKLILMTSINPTPAGEGKTTTAIGLVDGLNYIGKKAILALREPSLGPVFGRKGTATGGGESEVLPVDKINLHFTGDFHAITSANNLVSAAIDNELYWANKLNIDINKVVWKRCMDLNDRALRDVEIKVSKKITRKEQFTITAASNMMTILSLSKDEFDLRERLDNSLIAFDLEGKEIFLKQLGVTGSLMALLKDAIKPNFVLTKYDSPTLVHCGPFANIATGTNSIISTKLGLSLADYTIVESGFGSDLGFEKFMDVINVENNLIPDCVVTVVTLRALNLHNDFENNFVHLEKHLKHIKLYGLNLVVAINYIEGDKQSDLEKLQDWLSANGYEWELNQAYILGAKGAEKLANKVSEVSNNEFEFKKLIVGNETIEEKIQKIAKNIYFLDSYNMSEIAREKMVRIQKSEFAKLPLCMVKTHISIDGNDKNDPNYQLEIQDIEVNSGAKFILVYTNDVLSMPGLGKEANYKTIDLVDGEITGLE</sequence>
<dbReference type="AlphaFoldDB" id="A0A5B9Y300"/>
<evidence type="ECO:0000256" key="4">
    <source>
        <dbReference type="ARBA" id="ARBA00022840"/>
    </source>
</evidence>
<evidence type="ECO:0000256" key="3">
    <source>
        <dbReference type="ARBA" id="ARBA00022741"/>
    </source>
</evidence>
<dbReference type="InterPro" id="IPR000559">
    <property type="entry name" value="Formate_THF_ligase"/>
</dbReference>
<dbReference type="EMBL" id="CP043026">
    <property type="protein sequence ID" value="QEH61458.1"/>
    <property type="molecule type" value="Genomic_DNA"/>
</dbReference>
<keyword evidence="4" id="KW-0067">ATP-binding</keyword>
<dbReference type="GO" id="GO:0005524">
    <property type="term" value="F:ATP binding"/>
    <property type="evidence" value="ECO:0007669"/>
    <property type="project" value="UniProtKB-KW"/>
</dbReference>
<dbReference type="GO" id="GO:0006730">
    <property type="term" value="P:one-carbon metabolic process"/>
    <property type="evidence" value="ECO:0007669"/>
    <property type="project" value="UniProtKB-KW"/>
</dbReference>
<gene>
    <name evidence="5" type="primary">fhs</name>
    <name evidence="5" type="ORF">SCHIN_v1c02610</name>
</gene>
<dbReference type="Pfam" id="PF01268">
    <property type="entry name" value="FTHFS"/>
    <property type="match status" value="1"/>
</dbReference>
<name>A0A5B9Y300_9MOLU</name>
<keyword evidence="2 5" id="KW-0436">Ligase</keyword>
<dbReference type="KEGG" id="schi:SCHIN_v1c02610"/>
<keyword evidence="3" id="KW-0547">Nucleotide-binding</keyword>
<accession>A0A5B9Y300</accession>
<keyword evidence="1" id="KW-0554">One-carbon metabolism</keyword>
<organism evidence="5 6">
    <name type="scientific">Spiroplasma chinense</name>
    <dbReference type="NCBI Taxonomy" id="216932"/>
    <lineage>
        <taxon>Bacteria</taxon>
        <taxon>Bacillati</taxon>
        <taxon>Mycoplasmatota</taxon>
        <taxon>Mollicutes</taxon>
        <taxon>Entomoplasmatales</taxon>
        <taxon>Spiroplasmataceae</taxon>
        <taxon>Spiroplasma</taxon>
    </lineage>
</organism>
<keyword evidence="6" id="KW-1185">Reference proteome</keyword>
<dbReference type="InterPro" id="IPR027417">
    <property type="entry name" value="P-loop_NTPase"/>
</dbReference>
<proteinExistence type="predicted"/>
<evidence type="ECO:0000313" key="6">
    <source>
        <dbReference type="Proteomes" id="UP000323144"/>
    </source>
</evidence>
<dbReference type="RefSeq" id="WP_166507853.1">
    <property type="nucleotide sequence ID" value="NZ_CP043026.1"/>
</dbReference>
<dbReference type="GO" id="GO:0004329">
    <property type="term" value="F:formate-tetrahydrofolate ligase activity"/>
    <property type="evidence" value="ECO:0007669"/>
    <property type="project" value="InterPro"/>
</dbReference>
<dbReference type="Gene3D" id="3.40.50.300">
    <property type="entry name" value="P-loop containing nucleotide triphosphate hydrolases"/>
    <property type="match status" value="1"/>
</dbReference>
<evidence type="ECO:0000256" key="2">
    <source>
        <dbReference type="ARBA" id="ARBA00022598"/>
    </source>
</evidence>
<reference evidence="5 6" key="1">
    <citation type="submission" date="2019-08" db="EMBL/GenBank/DDBJ databases">
        <title>Complete genome sequence of Spiroplasma chinense CCH (DSM 19755).</title>
        <authorList>
            <person name="Shen H.-Y."/>
            <person name="Lin Y.-C."/>
            <person name="Chou L."/>
            <person name="Kuo C.-H."/>
        </authorList>
    </citation>
    <scope>NUCLEOTIDE SEQUENCE [LARGE SCALE GENOMIC DNA]</scope>
    <source>
        <strain evidence="5 6">CCH</strain>
    </source>
</reference>